<keyword evidence="8" id="KW-1185">Reference proteome</keyword>
<evidence type="ECO:0000256" key="3">
    <source>
        <dbReference type="ARBA" id="ARBA00022989"/>
    </source>
</evidence>
<dbReference type="Gene3D" id="1.20.1250.20">
    <property type="entry name" value="MFS general substrate transporter like domains"/>
    <property type="match status" value="1"/>
</dbReference>
<name>A0A1V9XM94_9ACAR</name>
<dbReference type="PANTHER" id="PTHR24064">
    <property type="entry name" value="SOLUTE CARRIER FAMILY 22 MEMBER"/>
    <property type="match status" value="1"/>
</dbReference>
<evidence type="ECO:0000313" key="7">
    <source>
        <dbReference type="EMBL" id="OQR74630.1"/>
    </source>
</evidence>
<dbReference type="Pfam" id="PF00083">
    <property type="entry name" value="Sugar_tr"/>
    <property type="match status" value="1"/>
</dbReference>
<feature type="transmembrane region" description="Helical" evidence="6">
    <location>
        <begin position="333"/>
        <end position="353"/>
    </location>
</feature>
<feature type="transmembrane region" description="Helical" evidence="6">
    <location>
        <begin position="359"/>
        <end position="379"/>
    </location>
</feature>
<proteinExistence type="predicted"/>
<evidence type="ECO:0000256" key="1">
    <source>
        <dbReference type="ARBA" id="ARBA00004141"/>
    </source>
</evidence>
<feature type="compositionally biased region" description="Polar residues" evidence="5">
    <location>
        <begin position="123"/>
        <end position="132"/>
    </location>
</feature>
<evidence type="ECO:0000256" key="6">
    <source>
        <dbReference type="SAM" id="Phobius"/>
    </source>
</evidence>
<dbReference type="InterPro" id="IPR005828">
    <property type="entry name" value="MFS_sugar_transport-like"/>
</dbReference>
<dbReference type="EMBL" id="MNPL01007673">
    <property type="protein sequence ID" value="OQR74630.1"/>
    <property type="molecule type" value="Genomic_DNA"/>
</dbReference>
<accession>A0A1V9XM94</accession>
<feature type="transmembrane region" description="Helical" evidence="6">
    <location>
        <begin position="508"/>
        <end position="531"/>
    </location>
</feature>
<protein>
    <submittedName>
        <fullName evidence="7">Solute carrier family 22 member 12-like</fullName>
    </submittedName>
</protein>
<organism evidence="7 8">
    <name type="scientific">Tropilaelaps mercedesae</name>
    <dbReference type="NCBI Taxonomy" id="418985"/>
    <lineage>
        <taxon>Eukaryota</taxon>
        <taxon>Metazoa</taxon>
        <taxon>Ecdysozoa</taxon>
        <taxon>Arthropoda</taxon>
        <taxon>Chelicerata</taxon>
        <taxon>Arachnida</taxon>
        <taxon>Acari</taxon>
        <taxon>Parasitiformes</taxon>
        <taxon>Mesostigmata</taxon>
        <taxon>Gamasina</taxon>
        <taxon>Dermanyssoidea</taxon>
        <taxon>Laelapidae</taxon>
        <taxon>Tropilaelaps</taxon>
    </lineage>
</organism>
<evidence type="ECO:0000313" key="8">
    <source>
        <dbReference type="Proteomes" id="UP000192247"/>
    </source>
</evidence>
<keyword evidence="4 6" id="KW-0472">Membrane</keyword>
<dbReference type="STRING" id="418985.A0A1V9XM94"/>
<keyword evidence="3 6" id="KW-1133">Transmembrane helix</keyword>
<feature type="region of interest" description="Disordered" evidence="5">
    <location>
        <begin position="106"/>
        <end position="132"/>
    </location>
</feature>
<evidence type="ECO:0000256" key="2">
    <source>
        <dbReference type="ARBA" id="ARBA00022692"/>
    </source>
</evidence>
<evidence type="ECO:0000256" key="5">
    <source>
        <dbReference type="SAM" id="MobiDB-lite"/>
    </source>
</evidence>
<reference evidence="7 8" key="1">
    <citation type="journal article" date="2017" name="Gigascience">
        <title>Draft genome of the honey bee ectoparasitic mite, Tropilaelaps mercedesae, is shaped by the parasitic life history.</title>
        <authorList>
            <person name="Dong X."/>
            <person name="Armstrong S.D."/>
            <person name="Xia D."/>
            <person name="Makepeace B.L."/>
            <person name="Darby A.C."/>
            <person name="Kadowaki T."/>
        </authorList>
    </citation>
    <scope>NUCLEOTIDE SEQUENCE [LARGE SCALE GENOMIC DNA]</scope>
    <source>
        <strain evidence="7">Wuxi-XJTLU</strain>
    </source>
</reference>
<feature type="transmembrane region" description="Helical" evidence="6">
    <location>
        <begin position="275"/>
        <end position="298"/>
    </location>
</feature>
<feature type="region of interest" description="Disordered" evidence="5">
    <location>
        <begin position="666"/>
        <end position="693"/>
    </location>
</feature>
<dbReference type="Proteomes" id="UP000192247">
    <property type="component" value="Unassembled WGS sequence"/>
</dbReference>
<evidence type="ECO:0000256" key="4">
    <source>
        <dbReference type="ARBA" id="ARBA00023136"/>
    </source>
</evidence>
<comment type="caution">
    <text evidence="7">The sequence shown here is derived from an EMBL/GenBank/DDBJ whole genome shotgun (WGS) entry which is preliminary data.</text>
</comment>
<dbReference type="GO" id="GO:0016020">
    <property type="term" value="C:membrane"/>
    <property type="evidence" value="ECO:0007669"/>
    <property type="project" value="UniProtKB-SubCell"/>
</dbReference>
<keyword evidence="2 6" id="KW-0812">Transmembrane</keyword>
<feature type="transmembrane region" description="Helical" evidence="6">
    <location>
        <begin position="480"/>
        <end position="501"/>
    </location>
</feature>
<comment type="subcellular location">
    <subcellularLocation>
        <location evidence="1">Membrane</location>
        <topology evidence="1">Multi-pass membrane protein</topology>
    </subcellularLocation>
</comment>
<dbReference type="InterPro" id="IPR036259">
    <property type="entry name" value="MFS_trans_sf"/>
</dbReference>
<feature type="transmembrane region" description="Helical" evidence="6">
    <location>
        <begin position="28"/>
        <end position="52"/>
    </location>
</feature>
<feature type="transmembrane region" description="Helical" evidence="6">
    <location>
        <begin position="453"/>
        <end position="474"/>
    </location>
</feature>
<dbReference type="AlphaFoldDB" id="A0A1V9XM94"/>
<feature type="compositionally biased region" description="Polar residues" evidence="5">
    <location>
        <begin position="671"/>
        <end position="693"/>
    </location>
</feature>
<gene>
    <name evidence="7" type="ORF">BIW11_00931</name>
</gene>
<dbReference type="OrthoDB" id="8049622at2759"/>
<dbReference type="InParanoid" id="A0A1V9XM94"/>
<dbReference type="SUPFAM" id="SSF103473">
    <property type="entry name" value="MFS general substrate transporter"/>
    <property type="match status" value="1"/>
</dbReference>
<dbReference type="GO" id="GO:0022857">
    <property type="term" value="F:transmembrane transporter activity"/>
    <property type="evidence" value="ECO:0007669"/>
    <property type="project" value="InterPro"/>
</dbReference>
<sequence>MCSNRDERKAENDGDLTVLVGKVRTWHLIILVVIFVNSLFNAFGQLAMAFILPDVSYSCSRTEDAVRIGLTQEQWVELTQAETLLADKRKYCFRRNVTLRISAGGETSSAQNNDVEEVETDGADNSTTTSANDAVSETISENFVALDAATTITTKALETIIHLEASAAPVSFNTTDAVPLSQSSETLFNITSEETRNISDFADVSQWHIPNDALIPCTSWTFDRSVHRSTILEQWRLICDRENLQPFPQALSMAGLIVGNMIFSHFSDHYGRRIAVYSGTALCALAGLTAVTTSNFFIFNVARFFSSVSKIGIQASVVIFLETSDSSSRWMFSMLNGIGFHVGMVAVAVTAYYAPSWRYLQGMVSAPAIVIIPFLYFVWESPRWLLSKKRIEQGVKILARIAAMNGISDEQITAKMPRIRERYGALTTPEPMSAADLFASSASGHNMARVTLILWYLCFSSGLLFYSAVFLSTSFGDRPHTMFCVPILGEFCAIFLLALGIRFVRRRLIVCTTATLSALGFMALALSSHAAPGRVRVFIDMSAVVLVRSSTAAFSQLYPVYGAELYSTPLRNVGISFCDLMCRLASTIDPFGRYWLPRVHQSLLPSLYAGMGFLAAGMALLLPETMNQELDDSIFTRITTTVNTISNNIVRRASVFPVVGEKNENKAAPNIQASQSPIRAQSTKTRPKQQVTTNVKASFEYLDSK</sequence>